<protein>
    <recommendedName>
        <fullName evidence="4">MULE transposase domain-containing protein</fullName>
    </recommendedName>
</protein>
<dbReference type="EMBL" id="NCKW01001832">
    <property type="protein sequence ID" value="POM79164.1"/>
    <property type="molecule type" value="Genomic_DNA"/>
</dbReference>
<evidence type="ECO:0000313" key="2">
    <source>
        <dbReference type="EMBL" id="POM79164.1"/>
    </source>
</evidence>
<feature type="signal peptide" evidence="1">
    <location>
        <begin position="1"/>
        <end position="18"/>
    </location>
</feature>
<evidence type="ECO:0008006" key="4">
    <source>
        <dbReference type="Google" id="ProtNLM"/>
    </source>
</evidence>
<evidence type="ECO:0000256" key="1">
    <source>
        <dbReference type="SAM" id="SignalP"/>
    </source>
</evidence>
<evidence type="ECO:0000313" key="3">
    <source>
        <dbReference type="Proteomes" id="UP000237271"/>
    </source>
</evidence>
<accession>A0A2P4YMZ0</accession>
<sequence>MGLFVPAMFNCCLIITTCDLPTKGYYPTMFVLCTSKRYTLLNALRLVMEATEDIMGPEFVNCDIEASLIRETRGHFPAASTTGEKSKTQGIAWVNEYIRKCIECDKSGRCLVTVMDKVGIYLAFSSETKGKLLTRNSAVPYYRQATLRMRYQFPQYRASLESRLLKTGKTLDIYCLKRHGSGYVSKVPSCTSITLQTFETVRRRKNPPKTARLPLPAASRTRHYRKKQVVIVTPEQQRRANQYLALWIAKTMRPLVIVENEGLAFYVRYITETLGGISLKVPGRTQVRVESCS</sequence>
<proteinExistence type="predicted"/>
<dbReference type="AlphaFoldDB" id="A0A2P4YMZ0"/>
<keyword evidence="1" id="KW-0732">Signal</keyword>
<name>A0A2P4YMZ0_9STRA</name>
<comment type="caution">
    <text evidence="2">The sequence shown here is derived from an EMBL/GenBank/DDBJ whole genome shotgun (WGS) entry which is preliminary data.</text>
</comment>
<keyword evidence="3" id="KW-1185">Reference proteome</keyword>
<organism evidence="2 3">
    <name type="scientific">Phytophthora palmivora</name>
    <dbReference type="NCBI Taxonomy" id="4796"/>
    <lineage>
        <taxon>Eukaryota</taxon>
        <taxon>Sar</taxon>
        <taxon>Stramenopiles</taxon>
        <taxon>Oomycota</taxon>
        <taxon>Peronosporomycetes</taxon>
        <taxon>Peronosporales</taxon>
        <taxon>Peronosporaceae</taxon>
        <taxon>Phytophthora</taxon>
    </lineage>
</organism>
<reference evidence="2 3" key="1">
    <citation type="journal article" date="2017" name="Genome Biol. Evol.">
        <title>Phytophthora megakarya and P. palmivora, closely related causal agents of cacao black pod rot, underwent increases in genome sizes and gene numbers by different mechanisms.</title>
        <authorList>
            <person name="Ali S.S."/>
            <person name="Shao J."/>
            <person name="Lary D.J."/>
            <person name="Kronmiller B."/>
            <person name="Shen D."/>
            <person name="Strem M.D."/>
            <person name="Amoako-Attah I."/>
            <person name="Akrofi A.Y."/>
            <person name="Begoude B.A."/>
            <person name="Ten Hoopen G.M."/>
            <person name="Coulibaly K."/>
            <person name="Kebe B.I."/>
            <person name="Melnick R.L."/>
            <person name="Guiltinan M.J."/>
            <person name="Tyler B.M."/>
            <person name="Meinhardt L.W."/>
            <person name="Bailey B.A."/>
        </authorList>
    </citation>
    <scope>NUCLEOTIDE SEQUENCE [LARGE SCALE GENOMIC DNA]</scope>
    <source>
        <strain evidence="3">sbr112.9</strain>
    </source>
</reference>
<dbReference type="Proteomes" id="UP000237271">
    <property type="component" value="Unassembled WGS sequence"/>
</dbReference>
<feature type="chain" id="PRO_5015174710" description="MULE transposase domain-containing protein" evidence="1">
    <location>
        <begin position="19"/>
        <end position="293"/>
    </location>
</feature>
<gene>
    <name evidence="2" type="ORF">PHPALM_3223</name>
</gene>